<dbReference type="PANTHER" id="PTHR46112">
    <property type="entry name" value="AMINOPEPTIDASE"/>
    <property type="match status" value="1"/>
</dbReference>
<organism evidence="8 9">
    <name type="scientific">Malonomonas rubra DSM 5091</name>
    <dbReference type="NCBI Taxonomy" id="1122189"/>
    <lineage>
        <taxon>Bacteria</taxon>
        <taxon>Pseudomonadati</taxon>
        <taxon>Thermodesulfobacteriota</taxon>
        <taxon>Desulfuromonadia</taxon>
        <taxon>Desulfuromonadales</taxon>
        <taxon>Geopsychrobacteraceae</taxon>
        <taxon>Malonomonas</taxon>
    </lineage>
</organism>
<dbReference type="InterPro" id="IPR036005">
    <property type="entry name" value="Creatinase/aminopeptidase-like"/>
</dbReference>
<reference evidence="8 9" key="1">
    <citation type="submission" date="2016-11" db="EMBL/GenBank/DDBJ databases">
        <authorList>
            <person name="Jaros S."/>
            <person name="Januszkiewicz K."/>
            <person name="Wedrychowicz H."/>
        </authorList>
    </citation>
    <scope>NUCLEOTIDE SEQUENCE [LARGE SCALE GENOMIC DNA]</scope>
    <source>
        <strain evidence="8 9">DSM 5091</strain>
    </source>
</reference>
<evidence type="ECO:0000313" key="8">
    <source>
        <dbReference type="EMBL" id="SHJ71180.1"/>
    </source>
</evidence>
<evidence type="ECO:0000313" key="9">
    <source>
        <dbReference type="Proteomes" id="UP000184171"/>
    </source>
</evidence>
<dbReference type="Proteomes" id="UP000184171">
    <property type="component" value="Unassembled WGS sequence"/>
</dbReference>
<dbReference type="STRING" id="1122189.SAMN02745165_03001"/>
<dbReference type="SUPFAM" id="SSF55920">
    <property type="entry name" value="Creatinase/aminopeptidase"/>
    <property type="match status" value="1"/>
</dbReference>
<keyword evidence="5" id="KW-0472">Membrane</keyword>
<dbReference type="GO" id="GO:0006508">
    <property type="term" value="P:proteolysis"/>
    <property type="evidence" value="ECO:0007669"/>
    <property type="project" value="UniProtKB-KW"/>
</dbReference>
<evidence type="ECO:0000256" key="5">
    <source>
        <dbReference type="SAM" id="Phobius"/>
    </source>
</evidence>
<accession>A0A1M6LJ36</accession>
<evidence type="ECO:0000256" key="2">
    <source>
        <dbReference type="ARBA" id="ARBA00022723"/>
    </source>
</evidence>
<dbReference type="GO" id="GO:0004177">
    <property type="term" value="F:aminopeptidase activity"/>
    <property type="evidence" value="ECO:0007669"/>
    <property type="project" value="UniProtKB-KW"/>
</dbReference>
<keyword evidence="8" id="KW-0031">Aminopeptidase</keyword>
<dbReference type="PANTHER" id="PTHR46112:SF3">
    <property type="entry name" value="AMINOPEPTIDASE YPDF"/>
    <property type="match status" value="1"/>
</dbReference>
<evidence type="ECO:0000259" key="6">
    <source>
        <dbReference type="Pfam" id="PF00557"/>
    </source>
</evidence>
<keyword evidence="2" id="KW-0479">Metal-binding</keyword>
<dbReference type="InterPro" id="IPR000994">
    <property type="entry name" value="Pept_M24"/>
</dbReference>
<dbReference type="AlphaFoldDB" id="A0A1M6LJ36"/>
<evidence type="ECO:0000259" key="7">
    <source>
        <dbReference type="Pfam" id="PF01321"/>
    </source>
</evidence>
<feature type="transmembrane region" description="Helical" evidence="5">
    <location>
        <begin position="21"/>
        <end position="45"/>
    </location>
</feature>
<dbReference type="GO" id="GO:0008235">
    <property type="term" value="F:metalloexopeptidase activity"/>
    <property type="evidence" value="ECO:0007669"/>
    <property type="project" value="UniProtKB-ARBA"/>
</dbReference>
<keyword evidence="4" id="KW-0482">Metalloprotease</keyword>
<proteinExistence type="predicted"/>
<keyword evidence="5" id="KW-0812">Transmembrane</keyword>
<protein>
    <submittedName>
        <fullName evidence="8">Xaa-Pro aminopeptidase</fullName>
    </submittedName>
</protein>
<keyword evidence="1" id="KW-0645">Protease</keyword>
<dbReference type="InterPro" id="IPR000587">
    <property type="entry name" value="Creatinase_N"/>
</dbReference>
<dbReference type="Gene3D" id="3.40.350.10">
    <property type="entry name" value="Creatinase/prolidase N-terminal domain"/>
    <property type="match status" value="1"/>
</dbReference>
<gene>
    <name evidence="8" type="ORF">SAMN02745165_03001</name>
</gene>
<dbReference type="PRINTS" id="PR00599">
    <property type="entry name" value="MAPEPTIDASE"/>
</dbReference>
<dbReference type="EMBL" id="FQZT01000013">
    <property type="protein sequence ID" value="SHJ71180.1"/>
    <property type="molecule type" value="Genomic_DNA"/>
</dbReference>
<dbReference type="RefSeq" id="WP_072909548.1">
    <property type="nucleotide sequence ID" value="NZ_FQZT01000013.1"/>
</dbReference>
<dbReference type="Pfam" id="PF01321">
    <property type="entry name" value="Creatinase_N"/>
    <property type="match status" value="1"/>
</dbReference>
<name>A0A1M6LJ36_MALRU</name>
<feature type="domain" description="Peptidase M24" evidence="6">
    <location>
        <begin position="140"/>
        <end position="341"/>
    </location>
</feature>
<evidence type="ECO:0000256" key="1">
    <source>
        <dbReference type="ARBA" id="ARBA00022670"/>
    </source>
</evidence>
<dbReference type="PROSITE" id="PS00491">
    <property type="entry name" value="PROLINE_PEPTIDASE"/>
    <property type="match status" value="1"/>
</dbReference>
<dbReference type="InterPro" id="IPR001714">
    <property type="entry name" value="Pept_M24_MAP"/>
</dbReference>
<dbReference type="InterPro" id="IPR001131">
    <property type="entry name" value="Peptidase_M24B_aminopep-P_CS"/>
</dbReference>
<dbReference type="OrthoDB" id="9806388at2"/>
<dbReference type="CDD" id="cd01092">
    <property type="entry name" value="APP-like"/>
    <property type="match status" value="1"/>
</dbReference>
<dbReference type="Pfam" id="PF00557">
    <property type="entry name" value="Peptidase_M24"/>
    <property type="match status" value="1"/>
</dbReference>
<sequence>MQYAARRKKVTELLIEQKLDALLLFGLPMIRYFCGFTGTDGVLLLSQNQSTFLTDSRYQTQSAQEVTAEKKICYSNKLKHIVEEIRAQGYQRVGFDSASLTVAVFDEIKLISGDTIEWFPLGEPLRTIRSSKDSDELVPLKQAAQLNQKAFEQVLPSIKPGVSERTIALELECALKKLGGECNAFDFIVASGARGALPHGVASDKLLQAGELVTIDFGTRVDGYHSDETVTLAIGPVDGKLRQIFDIVLKAHDLALAAVQPGIELRDLDAVARDYIRKQGYGDYFGHGLGHGVGLEIHEYPALSPRADAQAVEGMVVTIEPGIYIPELGGVRIEDTVVVTADGYEALTSIPKEFYQIDVP</sequence>
<feature type="domain" description="Creatinase N-terminal" evidence="7">
    <location>
        <begin position="6"/>
        <end position="130"/>
    </location>
</feature>
<keyword evidence="9" id="KW-1185">Reference proteome</keyword>
<keyword evidence="3" id="KW-0378">Hydrolase</keyword>
<evidence type="ECO:0000256" key="4">
    <source>
        <dbReference type="ARBA" id="ARBA00023049"/>
    </source>
</evidence>
<dbReference type="GO" id="GO:0046872">
    <property type="term" value="F:metal ion binding"/>
    <property type="evidence" value="ECO:0007669"/>
    <property type="project" value="UniProtKB-KW"/>
</dbReference>
<dbReference type="InterPro" id="IPR050659">
    <property type="entry name" value="Peptidase_M24B"/>
</dbReference>
<dbReference type="InterPro" id="IPR029149">
    <property type="entry name" value="Creatin/AminoP/Spt16_N"/>
</dbReference>
<evidence type="ECO:0000256" key="3">
    <source>
        <dbReference type="ARBA" id="ARBA00022801"/>
    </source>
</evidence>
<dbReference type="Gene3D" id="3.90.230.10">
    <property type="entry name" value="Creatinase/methionine aminopeptidase superfamily"/>
    <property type="match status" value="1"/>
</dbReference>
<keyword evidence="5" id="KW-1133">Transmembrane helix</keyword>
<dbReference type="SUPFAM" id="SSF53092">
    <property type="entry name" value="Creatinase/prolidase N-terminal domain"/>
    <property type="match status" value="1"/>
</dbReference>